<sequence length="236" mass="27765">MRLSVFFFVVVFLTGGRLLAQTQHQSTGWLFLLNNTKISKKWGTYLDMQLRSADKWDNVRNFLFRPGITYYANGKNELTLGYLLNQTYTHTDGPLDRVLSEHRIWEQYVYKHKAARTVIAAHRFRLEHRFIERAGKEELFAQRFRYFARFIIPLEKGVQSFEKGAFVALQNELFFNIQHKDELNHKFFDQNRAYAAAGYRFSKKLDIEAGYLNQAVKGLNNNTVNNVVQLAVYTKF</sequence>
<evidence type="ECO:0000313" key="1">
    <source>
        <dbReference type="EMBL" id="SMO34323.1"/>
    </source>
</evidence>
<keyword evidence="2" id="KW-1185">Reference proteome</keyword>
<dbReference type="RefSeq" id="WP_142526326.1">
    <property type="nucleotide sequence ID" value="NZ_CBCSJO010000002.1"/>
</dbReference>
<proteinExistence type="predicted"/>
<reference evidence="1 2" key="1">
    <citation type="submission" date="2017-05" db="EMBL/GenBank/DDBJ databases">
        <authorList>
            <person name="Varghese N."/>
            <person name="Submissions S."/>
        </authorList>
    </citation>
    <scope>NUCLEOTIDE SEQUENCE [LARGE SCALE GENOMIC DNA]</scope>
    <source>
        <strain evidence="1 2">DSM 19036</strain>
    </source>
</reference>
<evidence type="ECO:0008006" key="3">
    <source>
        <dbReference type="Google" id="ProtNLM"/>
    </source>
</evidence>
<dbReference type="OrthoDB" id="1118734at2"/>
<dbReference type="AlphaFoldDB" id="A0A521AHR6"/>
<dbReference type="EMBL" id="FXTN01000001">
    <property type="protein sequence ID" value="SMO34323.1"/>
    <property type="molecule type" value="Genomic_DNA"/>
</dbReference>
<organism evidence="1 2">
    <name type="scientific">Pedobacter westerhofensis</name>
    <dbReference type="NCBI Taxonomy" id="425512"/>
    <lineage>
        <taxon>Bacteria</taxon>
        <taxon>Pseudomonadati</taxon>
        <taxon>Bacteroidota</taxon>
        <taxon>Sphingobacteriia</taxon>
        <taxon>Sphingobacteriales</taxon>
        <taxon>Sphingobacteriaceae</taxon>
        <taxon>Pedobacter</taxon>
    </lineage>
</organism>
<accession>A0A521AHR6</accession>
<dbReference type="Pfam" id="PF10677">
    <property type="entry name" value="DUF2490"/>
    <property type="match status" value="1"/>
</dbReference>
<dbReference type="InterPro" id="IPR019619">
    <property type="entry name" value="DUF2490"/>
</dbReference>
<evidence type="ECO:0000313" key="2">
    <source>
        <dbReference type="Proteomes" id="UP000320300"/>
    </source>
</evidence>
<protein>
    <recommendedName>
        <fullName evidence="3">DUF2490 domain-containing protein</fullName>
    </recommendedName>
</protein>
<gene>
    <name evidence="1" type="ORF">SAMN06265348_101211</name>
</gene>
<name>A0A521AHR6_9SPHI</name>
<dbReference type="Proteomes" id="UP000320300">
    <property type="component" value="Unassembled WGS sequence"/>
</dbReference>